<feature type="transmembrane region" description="Helical" evidence="8">
    <location>
        <begin position="351"/>
        <end position="371"/>
    </location>
</feature>
<evidence type="ECO:0000256" key="3">
    <source>
        <dbReference type="ARBA" id="ARBA00022475"/>
    </source>
</evidence>
<feature type="transmembrane region" description="Helical" evidence="8">
    <location>
        <begin position="383"/>
        <end position="402"/>
    </location>
</feature>
<reference evidence="10 11" key="1">
    <citation type="submission" date="2017-03" db="EMBL/GenBank/DDBJ databases">
        <title>Lifting the veil on microbial sulfur biogeochemistry in mining wastewaters.</title>
        <authorList>
            <person name="Kantor R.S."/>
            <person name="Colenbrander Nelson T."/>
            <person name="Marshall S."/>
            <person name="Bennett D."/>
            <person name="Apte S."/>
            <person name="Camacho D."/>
            <person name="Thomas B.C."/>
            <person name="Warren L.A."/>
            <person name="Banfield J.F."/>
        </authorList>
    </citation>
    <scope>NUCLEOTIDE SEQUENCE [LARGE SCALE GENOMIC DNA]</scope>
    <source>
        <strain evidence="10">32-68-21</strain>
    </source>
</reference>
<keyword evidence="3" id="KW-1003">Cell membrane</keyword>
<dbReference type="InterPro" id="IPR020846">
    <property type="entry name" value="MFS_dom"/>
</dbReference>
<evidence type="ECO:0000256" key="5">
    <source>
        <dbReference type="ARBA" id="ARBA00022989"/>
    </source>
</evidence>
<dbReference type="PANTHER" id="PTHR23513">
    <property type="entry name" value="INTEGRAL MEMBRANE EFFLUX PROTEIN-RELATED"/>
    <property type="match status" value="1"/>
</dbReference>
<proteinExistence type="predicted"/>
<dbReference type="InterPro" id="IPR036259">
    <property type="entry name" value="MFS_trans_sf"/>
</dbReference>
<keyword evidence="6 8" id="KW-0472">Membrane</keyword>
<feature type="transmembrane region" description="Helical" evidence="8">
    <location>
        <begin position="83"/>
        <end position="105"/>
    </location>
</feature>
<evidence type="ECO:0000256" key="6">
    <source>
        <dbReference type="ARBA" id="ARBA00023136"/>
    </source>
</evidence>
<comment type="subcellular location">
    <subcellularLocation>
        <location evidence="1">Cell membrane</location>
        <topology evidence="1">Multi-pass membrane protein</topology>
    </subcellularLocation>
</comment>
<dbReference type="PANTHER" id="PTHR23513:SF11">
    <property type="entry name" value="STAPHYLOFERRIN A TRANSPORTER"/>
    <property type="match status" value="1"/>
</dbReference>
<evidence type="ECO:0000256" key="7">
    <source>
        <dbReference type="SAM" id="MobiDB-lite"/>
    </source>
</evidence>
<dbReference type="GO" id="GO:0005886">
    <property type="term" value="C:plasma membrane"/>
    <property type="evidence" value="ECO:0007669"/>
    <property type="project" value="UniProtKB-SubCell"/>
</dbReference>
<evidence type="ECO:0000256" key="2">
    <source>
        <dbReference type="ARBA" id="ARBA00022448"/>
    </source>
</evidence>
<evidence type="ECO:0000256" key="1">
    <source>
        <dbReference type="ARBA" id="ARBA00004651"/>
    </source>
</evidence>
<feature type="transmembrane region" description="Helical" evidence="8">
    <location>
        <begin position="168"/>
        <end position="196"/>
    </location>
</feature>
<gene>
    <name evidence="10" type="ORF">B7Y86_05585</name>
</gene>
<evidence type="ECO:0000256" key="8">
    <source>
        <dbReference type="SAM" id="Phobius"/>
    </source>
</evidence>
<feature type="transmembrane region" description="Helical" evidence="8">
    <location>
        <begin position="318"/>
        <end position="339"/>
    </location>
</feature>
<feature type="transmembrane region" description="Helical" evidence="8">
    <location>
        <begin position="230"/>
        <end position="251"/>
    </location>
</feature>
<dbReference type="CDD" id="cd06173">
    <property type="entry name" value="MFS_MefA_like"/>
    <property type="match status" value="1"/>
</dbReference>
<dbReference type="InterPro" id="IPR010290">
    <property type="entry name" value="TM_effector"/>
</dbReference>
<dbReference type="AlphaFoldDB" id="A0A258HL47"/>
<sequence length="554" mass="59166">MASAMQADGLLTPLRVPVFRRIWSASLLSNFGILIQGVGAAWSMSRLTDDATMVALVQTALMLPIMLIALPAGALSDMFDRRLVCIAALSFALVGAIGLCVVTLLGLLTPAILLGFCFIVGCGMAVFGPAWQASVSEQVPSEALPSAIALNGISFNVARSFGPAIGGVIVAAVGAIGAFVANAVFYLPLLIVLVFWKRQQEPSRLAPETFWRAIISGVRFIRYAPSHRRFIVRSALFGLIGGVVPALMPLIARQLLQGGAPVYGVLLGAFGMGAVGGAIILPGLRRRFTTETSSRLSAGIMGAAILATAVSRNEAVTVLALLIAGVAWTSVLTLYSISIQVAAPRWVAGRALAIFQATVAGGVALGAWAWGRCAQEIGVSQTLVISGCLMTASVLVGFWLRLPDLSRPPEERSLDRAAPVIGLEITPRSGPIVIELDYVVPVENARAFYEVMQKVRRYRQRTGGYGWSIARDISDATLWTERFHAPTWNDYQHLVHRGEGSGREGLDESRALLDPETPVRIRRMLERPVGSVRWKDASPDRGADLLPGSRGPVP</sequence>
<dbReference type="PROSITE" id="PS50850">
    <property type="entry name" value="MFS"/>
    <property type="match status" value="1"/>
</dbReference>
<comment type="caution">
    <text evidence="10">The sequence shown here is derived from an EMBL/GenBank/DDBJ whole genome shotgun (WGS) entry which is preliminary data.</text>
</comment>
<dbReference type="Proteomes" id="UP000216147">
    <property type="component" value="Unassembled WGS sequence"/>
</dbReference>
<organism evidence="10 11">
    <name type="scientific">Brevundimonas subvibrioides</name>
    <dbReference type="NCBI Taxonomy" id="74313"/>
    <lineage>
        <taxon>Bacteria</taxon>
        <taxon>Pseudomonadati</taxon>
        <taxon>Pseudomonadota</taxon>
        <taxon>Alphaproteobacteria</taxon>
        <taxon>Caulobacterales</taxon>
        <taxon>Caulobacteraceae</taxon>
        <taxon>Brevundimonas</taxon>
    </lineage>
</organism>
<dbReference type="Pfam" id="PF05977">
    <property type="entry name" value="MFS_3"/>
    <property type="match status" value="1"/>
</dbReference>
<dbReference type="Gene3D" id="1.20.1250.20">
    <property type="entry name" value="MFS general substrate transporter like domains"/>
    <property type="match status" value="1"/>
</dbReference>
<keyword evidence="4 8" id="KW-0812">Transmembrane</keyword>
<feature type="domain" description="Major facilitator superfamily (MFS) profile" evidence="9">
    <location>
        <begin position="10"/>
        <end position="405"/>
    </location>
</feature>
<dbReference type="EMBL" id="NCEQ01000005">
    <property type="protein sequence ID" value="OYX57606.1"/>
    <property type="molecule type" value="Genomic_DNA"/>
</dbReference>
<evidence type="ECO:0000259" key="9">
    <source>
        <dbReference type="PROSITE" id="PS50850"/>
    </source>
</evidence>
<feature type="transmembrane region" description="Helical" evidence="8">
    <location>
        <begin position="111"/>
        <end position="131"/>
    </location>
</feature>
<dbReference type="SUPFAM" id="SSF103473">
    <property type="entry name" value="MFS general substrate transporter"/>
    <property type="match status" value="1"/>
</dbReference>
<feature type="transmembrane region" description="Helical" evidence="8">
    <location>
        <begin position="54"/>
        <end position="76"/>
    </location>
</feature>
<protein>
    <submittedName>
        <fullName evidence="10">MFS transporter</fullName>
    </submittedName>
</protein>
<evidence type="ECO:0000313" key="11">
    <source>
        <dbReference type="Proteomes" id="UP000216147"/>
    </source>
</evidence>
<evidence type="ECO:0000313" key="10">
    <source>
        <dbReference type="EMBL" id="OYX57606.1"/>
    </source>
</evidence>
<feature type="transmembrane region" description="Helical" evidence="8">
    <location>
        <begin position="263"/>
        <end position="284"/>
    </location>
</feature>
<keyword evidence="5 8" id="KW-1133">Transmembrane helix</keyword>
<keyword evidence="2" id="KW-0813">Transport</keyword>
<accession>A0A258HL47</accession>
<evidence type="ECO:0000256" key="4">
    <source>
        <dbReference type="ARBA" id="ARBA00022692"/>
    </source>
</evidence>
<feature type="transmembrane region" description="Helical" evidence="8">
    <location>
        <begin position="21"/>
        <end position="42"/>
    </location>
</feature>
<feature type="region of interest" description="Disordered" evidence="7">
    <location>
        <begin position="533"/>
        <end position="554"/>
    </location>
</feature>
<dbReference type="GO" id="GO:0022857">
    <property type="term" value="F:transmembrane transporter activity"/>
    <property type="evidence" value="ECO:0007669"/>
    <property type="project" value="InterPro"/>
</dbReference>
<name>A0A258HL47_9CAUL</name>
<feature type="compositionally biased region" description="Basic and acidic residues" evidence="7">
    <location>
        <begin position="533"/>
        <end position="543"/>
    </location>
</feature>